<organism evidence="1 2">
    <name type="scientific">Sphaerosporella brunnea</name>
    <dbReference type="NCBI Taxonomy" id="1250544"/>
    <lineage>
        <taxon>Eukaryota</taxon>
        <taxon>Fungi</taxon>
        <taxon>Dikarya</taxon>
        <taxon>Ascomycota</taxon>
        <taxon>Pezizomycotina</taxon>
        <taxon>Pezizomycetes</taxon>
        <taxon>Pezizales</taxon>
        <taxon>Pyronemataceae</taxon>
        <taxon>Sphaerosporella</taxon>
    </lineage>
</organism>
<dbReference type="Proteomes" id="UP000326924">
    <property type="component" value="Unassembled WGS sequence"/>
</dbReference>
<evidence type="ECO:0000313" key="1">
    <source>
        <dbReference type="EMBL" id="KAA8895158.1"/>
    </source>
</evidence>
<comment type="caution">
    <text evidence="1">The sequence shown here is derived from an EMBL/GenBank/DDBJ whole genome shotgun (WGS) entry which is preliminary data.</text>
</comment>
<feature type="non-terminal residue" evidence="1">
    <location>
        <position position="194"/>
    </location>
</feature>
<reference evidence="1 2" key="1">
    <citation type="submission" date="2019-09" db="EMBL/GenBank/DDBJ databases">
        <title>Draft genome of the ectomycorrhizal ascomycete Sphaerosporella brunnea.</title>
        <authorList>
            <consortium name="DOE Joint Genome Institute"/>
            <person name="Benucci G.M."/>
            <person name="Marozzi G."/>
            <person name="Antonielli L."/>
            <person name="Sanchez S."/>
            <person name="Marco P."/>
            <person name="Wang X."/>
            <person name="Falini L.B."/>
            <person name="Barry K."/>
            <person name="Haridas S."/>
            <person name="Lipzen A."/>
            <person name="Labutti K."/>
            <person name="Grigoriev I.V."/>
            <person name="Murat C."/>
            <person name="Martin F."/>
            <person name="Albertini E."/>
            <person name="Donnini D."/>
            <person name="Bonito G."/>
        </authorList>
    </citation>
    <scope>NUCLEOTIDE SEQUENCE [LARGE SCALE GENOMIC DNA]</scope>
    <source>
        <strain evidence="1 2">Sb_GMNB300</strain>
    </source>
</reference>
<dbReference type="AlphaFoldDB" id="A0A5J5EKC3"/>
<sequence>NRHLEKRKPAVEFRFRPSVGNSSLLARRARTNGDQLAASTSGSLVPTYGNFVDLVTPEPPTPHNNLMDSGYISLNGTASPPGCDAHDVKKRVHIPPPFPAGTVYQADNIPEYRATMERCTEQIFLMKYVQENFTYDTRKAREMLKPVMRKALDKMEDRPMVDKFYLHVNLKAGTVRGEHRRERFRKKAGQRAVD</sequence>
<dbReference type="OrthoDB" id="5315233at2759"/>
<evidence type="ECO:0000313" key="2">
    <source>
        <dbReference type="Proteomes" id="UP000326924"/>
    </source>
</evidence>
<accession>A0A5J5EKC3</accession>
<gene>
    <name evidence="1" type="ORF">FN846DRAFT_757478</name>
</gene>
<dbReference type="EMBL" id="VXIS01000284">
    <property type="protein sequence ID" value="KAA8895158.1"/>
    <property type="molecule type" value="Genomic_DNA"/>
</dbReference>
<name>A0A5J5EKC3_9PEZI</name>
<feature type="non-terminal residue" evidence="1">
    <location>
        <position position="1"/>
    </location>
</feature>
<keyword evidence="2" id="KW-1185">Reference proteome</keyword>
<protein>
    <submittedName>
        <fullName evidence="1">Uncharacterized protein</fullName>
    </submittedName>
</protein>
<proteinExistence type="predicted"/>
<dbReference type="InParanoid" id="A0A5J5EKC3"/>